<feature type="region of interest" description="Disordered" evidence="4">
    <location>
        <begin position="1881"/>
        <end position="1958"/>
    </location>
</feature>
<reference evidence="8 9" key="1">
    <citation type="submission" date="2023-08" db="EMBL/GenBank/DDBJ databases">
        <title>A Necator americanus chromosomal reference genome.</title>
        <authorList>
            <person name="Ilik V."/>
            <person name="Petrzelkova K.J."/>
            <person name="Pardy F."/>
            <person name="Fuh T."/>
            <person name="Niatou-Singa F.S."/>
            <person name="Gouil Q."/>
            <person name="Baker L."/>
            <person name="Ritchie M.E."/>
            <person name="Jex A.R."/>
            <person name="Gazzola D."/>
            <person name="Li H."/>
            <person name="Toshio Fujiwara R."/>
            <person name="Zhan B."/>
            <person name="Aroian R.V."/>
            <person name="Pafco B."/>
            <person name="Schwarz E.M."/>
        </authorList>
    </citation>
    <scope>NUCLEOTIDE SEQUENCE [LARGE SCALE GENOMIC DNA]</scope>
    <source>
        <strain evidence="8 9">Aroian</strain>
        <tissue evidence="8">Whole animal</tissue>
    </source>
</reference>
<comment type="caution">
    <text evidence="8">The sequence shown here is derived from an EMBL/GenBank/DDBJ whole genome shotgun (WGS) entry which is preliminary data.</text>
</comment>
<organism evidence="8 9">
    <name type="scientific">Necator americanus</name>
    <name type="common">Human hookworm</name>
    <dbReference type="NCBI Taxonomy" id="51031"/>
    <lineage>
        <taxon>Eukaryota</taxon>
        <taxon>Metazoa</taxon>
        <taxon>Ecdysozoa</taxon>
        <taxon>Nematoda</taxon>
        <taxon>Chromadorea</taxon>
        <taxon>Rhabditida</taxon>
        <taxon>Rhabditina</taxon>
        <taxon>Rhabditomorpha</taxon>
        <taxon>Strongyloidea</taxon>
        <taxon>Ancylostomatidae</taxon>
        <taxon>Bunostominae</taxon>
        <taxon>Necator</taxon>
    </lineage>
</organism>
<feature type="domain" description="DOP1-like TPR" evidence="7">
    <location>
        <begin position="1157"/>
        <end position="1556"/>
    </location>
</feature>
<dbReference type="Pfam" id="PF04118">
    <property type="entry name" value="Dopey_N"/>
    <property type="match status" value="1"/>
</dbReference>
<dbReference type="EMBL" id="JAVFWL010000001">
    <property type="protein sequence ID" value="KAK6729538.1"/>
    <property type="molecule type" value="Genomic_DNA"/>
</dbReference>
<sequence>MSSSSGGHTPGDVAAPNPLHNTSKYKVYVQAVDRALKTFENPNEWADLISALAKLAKVFQSNAKFGDIPKPVTVAKRLSQCLHPALPMGVHLKALETYRQIFDILGPQSLPKLLYLFAVGLFPLMDHCGIKVKSELFNIFEQYLLPLGHNLKPALPGFLAGVLLGLEEGTEFYERSLSVLDRVCEGVGERAFFACLWQAVLGSPSVRLPAMLYVNAKFDKTRTLDDQIAIVGDHVNHMVAALCAVANDSGSPLVQRNLLDFLCAAFPLDSTNLTSEDFVQLLKRCMFVVLRRDMSLNRRLYTWLMNPTGGTVAISSIAVGDDVVESSFFIDNALPLIVRALTEYLQLDLVEIPQASTNAWAYGWGDKKESELHQFAEVRVCRLLLYLQDRADIGVPVLNKVFALLLIRMASVRETLTQERVLIKDTMNSEVSLDRSSMRLSLELKKSTSSSRIGTLESADEKEKDRDRRLDEISKTFNLLLNSLEPGYLFDFLGSWFRSLIKETPCSDEIAQFARVVVFCLETCNLDGDPALRARFLPTMLCLILGGLHNDEKLVEIETPVLLQVIEVCNRLLAEISQSGTIEARVPNGDISDTSSSASPKKHVTITPTVTGAIDEDQVLMESCVNECLLLFSSVCRIYVANRSNVLLPLLTAVCTLTSQFVDYPLYCFVVHHQSDQVLPEWLQDVLKVVDAPSWIQKLSSSSQVIDASDLSARTAVFELVLSIYLKCVSVLSQHEAIRRRLEGQNSLVDECEESPTTVLLKPLLFTSQLNKLEKDKVFEYCGHAIWLALGLPWCAYEHERLSRLLVLLHSRKPTEPSSDVENIVVSALTTNDTMVSTEAAQTFHRVWMLTRNNDDQPPLSTKPFNRAVMLLLGVLADESVTRARTELKSAAAAWFTDCAKHNDLPRIVQMLATMLMNPVTARISIQYIFQETRLSRDQFSLLPNDVSVVTLVTSDGKQRLYHFDGPVNEGAWQYELKNRLLLSSETGASEMEPTVVSTCTVGGGDIPNFDEDTDSLDTLSISLDGVDSGVVETLQFIIDYIVEDEESELDNQRRLESALASAPPEGESVIFRNDEGSEAETSTASAVTSRTHFENGDRPAQLGGDSVARFKKGHRRQDSLQESIFSMTEKELKTFDTTELLRPSVDSSSEGVSLFHELHVHMLLYGESGRVVDLGRAETAFRILTALLCPRGSPVANRMLLSCLVSSGTAALNGDSGGVSSPLTGSLVDLMAKHVRAILGQHFWGATGDEDVTKHRHLTLLELLITISLHFLRSFFLNSPISPVTEADLVMAWKCKISALDFLSELLSELCGMISEQQSRPFVTFVQSVLSRSKLQKCLLHLLLTAVHDPRASAEPGQTMPLSVSIFEFNEGASSNVRRRLAGLLSAYNRSLLSVTAQAIRLESDIKNGYSTYGDMNTSGVILNRLAVAQHIYNIPPHRGTLRESNPSLVELRAFLLIVLNALKKQPEHHEMWFQFVIEILPWMERSLATVMVRVVEQLCKNIETAVAVCFINNESKNTNDVTNRKSESDHNYPACFITMTLETITTLVHFCVVDTPVSGSAVQTTTPPPVGPTPGGTSMVGQAIAVIPGTKGATELFSNLVKVFSFGDSTSAGGVNLSKLEGSRGSFALRQARNDMLTSLPHALATICDLWTVVRNKEEPLLPLGSPQHLRQLMLDLLSPIAQHHQQAFLTALSLVWLTRSGAGVASSRRIDPDQPNFQYTPAQHDIANLLLSLKVISFEELVTAVSETLKEVGVKATKLGAGEKASFPTEAPLLELVHGCVKALPTVQLRSCWVPFQSLFADAPLANLPPRAIFLLYIILCDYVRCAGASYIVEDKAMSRAVQDAVQRLTEAVNAVVGWQLETTTWLKRTLVVRHDQGVRSQDASPSVEMNTPLNTPLPSMNQSEQNSMRGSTLSLMARPTSLDTGSNAASLPEKRSSSNLRSSVKDTNNNKRDPAHSTQALFLLAENLAELVDSVCKSDDKERLLPTLNAVWGNVVPYLRAKNARNSRFFLASSQLLASMSSFSYMRPVWKKTTLELLLDSSFFKMDMQSLRQWLIVTDHLMTHDKTSFKDLLKSIAYTPNASFSIMTSKEQEYEARAQAVKRLAFVVLGSELDQYQAQMNDIQERLSENLRVSQSPSIRSAVFLCIRVLLLRLRPPSLIGIWPIMVTELVHVLLQMEQQLCAEGNGIEDLGCARDDAWMQLYLAACKLLETLCTLPAGYLAQFQMCHWAFVNSVSTSKTDMFFPFAGRINKLLRTKFGKLTQEELANLSPSLCGMKMLTSFEELRPFFYALATQNKALPGTHEGTGSESAFLAGSLSYKNAVQRLEYALYVDLAEHWQL</sequence>
<keyword evidence="2" id="KW-0653">Protein transport</keyword>
<dbReference type="InterPro" id="IPR007249">
    <property type="entry name" value="DOP1_N"/>
</dbReference>
<feature type="compositionally biased region" description="Polar residues" evidence="4">
    <location>
        <begin position="1882"/>
        <end position="1918"/>
    </location>
</feature>
<dbReference type="InterPro" id="IPR040314">
    <property type="entry name" value="DOP1"/>
</dbReference>
<evidence type="ECO:0000259" key="6">
    <source>
        <dbReference type="Pfam" id="PF24598"/>
    </source>
</evidence>
<feature type="compositionally biased region" description="Polar residues" evidence="4">
    <location>
        <begin position="1941"/>
        <end position="1951"/>
    </location>
</feature>
<dbReference type="Pfam" id="PF24601">
    <property type="entry name" value="TPR_DOP1"/>
    <property type="match status" value="1"/>
</dbReference>
<feature type="domain" description="DOP1 N-terminal" evidence="5">
    <location>
        <begin position="23"/>
        <end position="307"/>
    </location>
</feature>
<evidence type="ECO:0008006" key="10">
    <source>
        <dbReference type="Google" id="ProtNLM"/>
    </source>
</evidence>
<dbReference type="Proteomes" id="UP001303046">
    <property type="component" value="Unassembled WGS sequence"/>
</dbReference>
<gene>
    <name evidence="8" type="primary">Necator_chrI.g2659</name>
    <name evidence="8" type="ORF">RB195_006531</name>
</gene>
<protein>
    <recommendedName>
        <fullName evidence="10">Dopey protein</fullName>
    </recommendedName>
</protein>
<dbReference type="PANTHER" id="PTHR14042">
    <property type="entry name" value="DOPEY-RELATED"/>
    <property type="match status" value="1"/>
</dbReference>
<evidence type="ECO:0000256" key="3">
    <source>
        <dbReference type="ARBA" id="ARBA00046326"/>
    </source>
</evidence>
<dbReference type="Pfam" id="PF24598">
    <property type="entry name" value="DOP1_C"/>
    <property type="match status" value="1"/>
</dbReference>
<evidence type="ECO:0000256" key="1">
    <source>
        <dbReference type="ARBA" id="ARBA00022448"/>
    </source>
</evidence>
<evidence type="ECO:0000259" key="7">
    <source>
        <dbReference type="Pfam" id="PF24601"/>
    </source>
</evidence>
<keyword evidence="9" id="KW-1185">Reference proteome</keyword>
<dbReference type="PANTHER" id="PTHR14042:SF24">
    <property type="entry name" value="PROTEIN DOPEY-1 HOMOLOG"/>
    <property type="match status" value="1"/>
</dbReference>
<accession>A0ABR1BT36</accession>
<feature type="compositionally biased region" description="Polar residues" evidence="4">
    <location>
        <begin position="1080"/>
        <end position="1091"/>
    </location>
</feature>
<evidence type="ECO:0000259" key="5">
    <source>
        <dbReference type="Pfam" id="PF04118"/>
    </source>
</evidence>
<dbReference type="InterPro" id="IPR016024">
    <property type="entry name" value="ARM-type_fold"/>
</dbReference>
<dbReference type="InterPro" id="IPR056459">
    <property type="entry name" value="TPR_DOP1"/>
</dbReference>
<dbReference type="SUPFAM" id="SSF48371">
    <property type="entry name" value="ARM repeat"/>
    <property type="match status" value="1"/>
</dbReference>
<keyword evidence="1" id="KW-0813">Transport</keyword>
<evidence type="ECO:0000256" key="2">
    <source>
        <dbReference type="ARBA" id="ARBA00022927"/>
    </source>
</evidence>
<feature type="domain" description="DOP1-like C-terminal" evidence="6">
    <location>
        <begin position="1949"/>
        <end position="2297"/>
    </location>
</feature>
<proteinExistence type="inferred from homology"/>
<evidence type="ECO:0000313" key="8">
    <source>
        <dbReference type="EMBL" id="KAK6729538.1"/>
    </source>
</evidence>
<evidence type="ECO:0000313" key="9">
    <source>
        <dbReference type="Proteomes" id="UP001303046"/>
    </source>
</evidence>
<dbReference type="InterPro" id="IPR056457">
    <property type="entry name" value="DOP1_C"/>
</dbReference>
<feature type="region of interest" description="Disordered" evidence="4">
    <location>
        <begin position="1076"/>
        <end position="1105"/>
    </location>
</feature>
<evidence type="ECO:0000256" key="4">
    <source>
        <dbReference type="SAM" id="MobiDB-lite"/>
    </source>
</evidence>
<comment type="similarity">
    <text evidence="3">Belongs to the DOP1 family.</text>
</comment>
<name>A0ABR1BT36_NECAM</name>